<name>A0ABX8R360_9ACTN</name>
<dbReference type="RefSeq" id="WP_231331562.1">
    <property type="nucleotide sequence ID" value="NZ_CP059572.1"/>
</dbReference>
<dbReference type="EMBL" id="CP059572">
    <property type="protein sequence ID" value="QXJ25500.1"/>
    <property type="molecule type" value="Genomic_DNA"/>
</dbReference>
<evidence type="ECO:0000313" key="1">
    <source>
        <dbReference type="EMBL" id="QXJ25500.1"/>
    </source>
</evidence>
<gene>
    <name evidence="1" type="ORF">AGRA3207_007002</name>
</gene>
<dbReference type="Proteomes" id="UP001049518">
    <property type="component" value="Chromosome"/>
</dbReference>
<reference evidence="1" key="1">
    <citation type="submission" date="2020-07" db="EMBL/GenBank/DDBJ databases">
        <authorList>
            <person name="Tarantini F.S."/>
            <person name="Hong K.W."/>
            <person name="Chan K.G."/>
        </authorList>
    </citation>
    <scope>NUCLEOTIDE SEQUENCE</scope>
    <source>
        <strain evidence="1">32-07</strain>
    </source>
</reference>
<keyword evidence="2" id="KW-1185">Reference proteome</keyword>
<sequence length="67" mass="7305">MKLLLLIACAVVCVVLGFAWKQPWIGGAGLLVAFIAMFTDGDEVSVADEKDACETSTSVRNMRDRDR</sequence>
<organism evidence="1 2">
    <name type="scientific">Actinomadura graeca</name>
    <dbReference type="NCBI Taxonomy" id="2750812"/>
    <lineage>
        <taxon>Bacteria</taxon>
        <taxon>Bacillati</taxon>
        <taxon>Actinomycetota</taxon>
        <taxon>Actinomycetes</taxon>
        <taxon>Streptosporangiales</taxon>
        <taxon>Thermomonosporaceae</taxon>
        <taxon>Actinomadura</taxon>
    </lineage>
</organism>
<protein>
    <submittedName>
        <fullName evidence="1">Uncharacterized protein</fullName>
    </submittedName>
</protein>
<accession>A0ABX8R360</accession>
<proteinExistence type="predicted"/>
<evidence type="ECO:0000313" key="2">
    <source>
        <dbReference type="Proteomes" id="UP001049518"/>
    </source>
</evidence>